<evidence type="ECO:0000313" key="2">
    <source>
        <dbReference type="Proteomes" id="UP000790580"/>
    </source>
</evidence>
<reference evidence="1 2" key="1">
    <citation type="submission" date="2021-06" db="EMBL/GenBank/DDBJ databases">
        <title>Bacillus sp. RD4P76, an endophyte from a halophyte.</title>
        <authorList>
            <person name="Sun J.-Q."/>
        </authorList>
    </citation>
    <scope>NUCLEOTIDE SEQUENCE [LARGE SCALE GENOMIC DNA]</scope>
    <source>
        <strain evidence="1 2">JCM 17098</strain>
    </source>
</reference>
<keyword evidence="2" id="KW-1185">Reference proteome</keyword>
<dbReference type="InterPro" id="IPR014710">
    <property type="entry name" value="RmlC-like_jellyroll"/>
</dbReference>
<evidence type="ECO:0000313" key="1">
    <source>
        <dbReference type="EMBL" id="MBU9722403.1"/>
    </source>
</evidence>
<name>A0ABS6JV90_9BACI</name>
<comment type="caution">
    <text evidence="1">The sequence shown here is derived from an EMBL/GenBank/DDBJ whole genome shotgun (WGS) entry which is preliminary data.</text>
</comment>
<protein>
    <submittedName>
        <fullName evidence="1">Cupin</fullName>
    </submittedName>
</protein>
<sequence length="121" mass="13342">MEIYRFDQEVGKQVTHHHSNFIMSQIVMTDGLTKTGCMHLEPNGVIGFHEAVVPQLLLIVSGEGLVRSDNDPPVHIKAGEAAFWKKGEGHETTTETGLTAIVIEAEELSPAKFMTKKDTEL</sequence>
<gene>
    <name evidence="1" type="ORF">KS407_13270</name>
</gene>
<proteinExistence type="predicted"/>
<dbReference type="EMBL" id="JAHQCR010000052">
    <property type="protein sequence ID" value="MBU9722403.1"/>
    <property type="molecule type" value="Genomic_DNA"/>
</dbReference>
<dbReference type="RefSeq" id="WP_088073742.1">
    <property type="nucleotide sequence ID" value="NZ_JAHQCR010000052.1"/>
</dbReference>
<dbReference type="Proteomes" id="UP000790580">
    <property type="component" value="Unassembled WGS sequence"/>
</dbReference>
<organism evidence="1 2">
    <name type="scientific">Evansella alkalicola</name>
    <dbReference type="NCBI Taxonomy" id="745819"/>
    <lineage>
        <taxon>Bacteria</taxon>
        <taxon>Bacillati</taxon>
        <taxon>Bacillota</taxon>
        <taxon>Bacilli</taxon>
        <taxon>Bacillales</taxon>
        <taxon>Bacillaceae</taxon>
        <taxon>Evansella</taxon>
    </lineage>
</organism>
<dbReference type="Gene3D" id="2.60.120.10">
    <property type="entry name" value="Jelly Rolls"/>
    <property type="match status" value="1"/>
</dbReference>
<dbReference type="SUPFAM" id="SSF51182">
    <property type="entry name" value="RmlC-like cupins"/>
    <property type="match status" value="1"/>
</dbReference>
<dbReference type="InterPro" id="IPR011051">
    <property type="entry name" value="RmlC_Cupin_sf"/>
</dbReference>
<accession>A0ABS6JV90</accession>